<feature type="region of interest" description="Disordered" evidence="2">
    <location>
        <begin position="349"/>
        <end position="384"/>
    </location>
</feature>
<dbReference type="Pfam" id="PF10374">
    <property type="entry name" value="EST1"/>
    <property type="match status" value="1"/>
</dbReference>
<dbReference type="GO" id="GO:0070034">
    <property type="term" value="F:telomerase RNA binding"/>
    <property type="evidence" value="ECO:0007669"/>
    <property type="project" value="TreeGrafter"/>
</dbReference>
<dbReference type="SUPFAM" id="SSF48452">
    <property type="entry name" value="TPR-like"/>
    <property type="match status" value="1"/>
</dbReference>
<evidence type="ECO:0000256" key="1">
    <source>
        <dbReference type="ARBA" id="ARBA00023161"/>
    </source>
</evidence>
<evidence type="ECO:0000259" key="3">
    <source>
        <dbReference type="Pfam" id="PF10373"/>
    </source>
</evidence>
<dbReference type="GO" id="GO:0042162">
    <property type="term" value="F:telomeric DNA binding"/>
    <property type="evidence" value="ECO:0007669"/>
    <property type="project" value="TreeGrafter"/>
</dbReference>
<protein>
    <recommendedName>
        <fullName evidence="7">Protein SMG5</fullName>
    </recommendedName>
</protein>
<feature type="domain" description="DNA/RNA-binding" evidence="3">
    <location>
        <begin position="152"/>
        <end position="342"/>
    </location>
</feature>
<dbReference type="Pfam" id="PF10373">
    <property type="entry name" value="EST1_DNA_bind"/>
    <property type="match status" value="1"/>
</dbReference>
<dbReference type="Proteomes" id="UP000494040">
    <property type="component" value="Unassembled WGS sequence"/>
</dbReference>
<dbReference type="Gene3D" id="1.25.40.10">
    <property type="entry name" value="Tetratricopeptide repeat domain"/>
    <property type="match status" value="1"/>
</dbReference>
<dbReference type="AlphaFoldDB" id="A0A8I6SE88"/>
<dbReference type="PANTHER" id="PTHR15696:SF7">
    <property type="entry name" value="NONSENSE-MEDIATED MRNA DECAY FACTOR"/>
    <property type="match status" value="1"/>
</dbReference>
<dbReference type="InterPro" id="IPR011990">
    <property type="entry name" value="TPR-like_helical_dom_sf"/>
</dbReference>
<accession>A0A8I6SE88</accession>
<organism evidence="5 6">
    <name type="scientific">Cimex lectularius</name>
    <name type="common">Bed bug</name>
    <name type="synonym">Acanthia lectularia</name>
    <dbReference type="NCBI Taxonomy" id="79782"/>
    <lineage>
        <taxon>Eukaryota</taxon>
        <taxon>Metazoa</taxon>
        <taxon>Ecdysozoa</taxon>
        <taxon>Arthropoda</taxon>
        <taxon>Hexapoda</taxon>
        <taxon>Insecta</taxon>
        <taxon>Pterygota</taxon>
        <taxon>Neoptera</taxon>
        <taxon>Paraneoptera</taxon>
        <taxon>Hemiptera</taxon>
        <taxon>Heteroptera</taxon>
        <taxon>Panheteroptera</taxon>
        <taxon>Cimicomorpha</taxon>
        <taxon>Cimicidae</taxon>
        <taxon>Cimex</taxon>
    </lineage>
</organism>
<dbReference type="EnsemblMetazoa" id="XM_024225725.1">
    <property type="protein sequence ID" value="XP_024081493.1"/>
    <property type="gene ID" value="LOC106672146"/>
</dbReference>
<dbReference type="OrthoDB" id="5920073at2759"/>
<proteinExistence type="predicted"/>
<evidence type="ECO:0000256" key="2">
    <source>
        <dbReference type="SAM" id="MobiDB-lite"/>
    </source>
</evidence>
<dbReference type="InterPro" id="IPR018834">
    <property type="entry name" value="DNA/RNA-bd_Est1-type"/>
</dbReference>
<dbReference type="InterPro" id="IPR045153">
    <property type="entry name" value="Est1/Ebs1-like"/>
</dbReference>
<reference evidence="5" key="1">
    <citation type="submission" date="2022-01" db="UniProtKB">
        <authorList>
            <consortium name="EnsemblMetazoa"/>
        </authorList>
    </citation>
    <scope>IDENTIFICATION</scope>
</reference>
<keyword evidence="1" id="KW-0866">Nonsense-mediated mRNA decay</keyword>
<dbReference type="GO" id="GO:0000184">
    <property type="term" value="P:nuclear-transcribed mRNA catabolic process, nonsense-mediated decay"/>
    <property type="evidence" value="ECO:0007669"/>
    <property type="project" value="UniProtKB-KW"/>
</dbReference>
<dbReference type="GO" id="GO:0005697">
    <property type="term" value="C:telomerase holoenzyme complex"/>
    <property type="evidence" value="ECO:0007669"/>
    <property type="project" value="TreeGrafter"/>
</dbReference>
<dbReference type="InterPro" id="IPR019458">
    <property type="entry name" value="Est1-like_N"/>
</dbReference>
<name>A0A8I6SE88_CIMLE</name>
<sequence>MMDNDYIKLRDYCDKLMFTDPVGYGKKAEDLLWRKVFYEIVGTVKRLNKTAKMDLAEMCMIQTHLQSGIGYYHHLIMKLQSHFRLDLRGIVDFPLLITDCGLKKDKNWWNGKAIESSALEWAHHALHRCLIYLGDISRYLSDLQSSYDHNFAQRYYVQALNWKPECGMPHNQLGTLATNQNYGLDSTYYYMRCLCCTQKFEGAEGNLLHLMENNCKISDEITKGNSKVNVPNVKKLIVAFIHISYSMFYDKINPQINQLYADAFMTLEACMAEVENNKNKVQSSITEPTILNDDMLFKMMVISIMCVQQLKAKNSPQIMGGVALCLTLMSQLVQCALKRIEAILPPRLEPSSAKKNSSQLRRRRRRKNISTSDLSEDENDSVYSMDSDISEEDLIFDECNDSEEEMANGKPAVNGILDEKENANTMLDSDPTKPWRHSLVSRDKTFQHILQLCQDGFLFQAIKIGFHWIFSNQVFLKSCGTSSIPFLTRLVEFLNHLSGIPSLMNLKEIFDDDIVTEETVCTIPLPEDVAVRGLSSLQLAQANLNWDYLRTMPLKPIDEVYTRIVDMLRFGKLISKAQISILTYDEEKQWFGLQADKAVAPKNGIVNHRVSDLACSTIDFKEY</sequence>
<dbReference type="RefSeq" id="XP_024081493.1">
    <property type="nucleotide sequence ID" value="XM_024225725.1"/>
</dbReference>
<keyword evidence="6" id="KW-1185">Reference proteome</keyword>
<feature type="domain" description="Telomerase activating protein Est1-like N-terminal" evidence="4">
    <location>
        <begin position="27"/>
        <end position="142"/>
    </location>
</feature>
<evidence type="ECO:0008006" key="7">
    <source>
        <dbReference type="Google" id="ProtNLM"/>
    </source>
</evidence>
<evidence type="ECO:0000313" key="6">
    <source>
        <dbReference type="Proteomes" id="UP000494040"/>
    </source>
</evidence>
<evidence type="ECO:0000259" key="4">
    <source>
        <dbReference type="Pfam" id="PF10374"/>
    </source>
</evidence>
<dbReference type="PANTHER" id="PTHR15696">
    <property type="entry name" value="SMG-7 SUPPRESSOR WITH MORPHOLOGICAL EFFECT ON GENITALIA PROTEIN 7"/>
    <property type="match status" value="1"/>
</dbReference>
<evidence type="ECO:0000313" key="5">
    <source>
        <dbReference type="EnsemblMetazoa" id="XP_024081493.1"/>
    </source>
</evidence>
<dbReference type="GeneID" id="106672146"/>